<keyword evidence="3" id="KW-0997">Cell inner membrane</keyword>
<dbReference type="GO" id="GO:0016020">
    <property type="term" value="C:membrane"/>
    <property type="evidence" value="ECO:0007669"/>
    <property type="project" value="UniProtKB-SubCell"/>
</dbReference>
<dbReference type="PANTHER" id="PTHR43066:SF26">
    <property type="entry name" value="RHOMBOID PROTEASE GLPG"/>
    <property type="match status" value="1"/>
</dbReference>
<feature type="transmembrane region" description="Helical" evidence="7">
    <location>
        <begin position="146"/>
        <end position="166"/>
    </location>
</feature>
<feature type="transmembrane region" description="Helical" evidence="7">
    <location>
        <begin position="122"/>
        <end position="140"/>
    </location>
</feature>
<reference evidence="9" key="1">
    <citation type="submission" date="2021-03" db="EMBL/GenBank/DDBJ databases">
        <title>Streptomyces poriferae sp. nov., a novel marine sponge-derived Actinobacteria species with anti-MRSA activity.</title>
        <authorList>
            <person name="Sandoval-Powers M."/>
            <person name="Kralova S."/>
            <person name="Nguyen G.-S."/>
            <person name="Fawwal D."/>
            <person name="Degnes K."/>
            <person name="Klinkenberg G."/>
            <person name="Sletta H."/>
            <person name="Wentzel A."/>
            <person name="Liles M.R."/>
        </authorList>
    </citation>
    <scope>NUCLEOTIDE SEQUENCE</scope>
    <source>
        <strain evidence="9">DSM 41794</strain>
    </source>
</reference>
<evidence type="ECO:0000256" key="2">
    <source>
        <dbReference type="ARBA" id="ARBA00022475"/>
    </source>
</evidence>
<evidence type="ECO:0000256" key="5">
    <source>
        <dbReference type="ARBA" id="ARBA00022989"/>
    </source>
</evidence>
<sequence length="250" mass="27131">MLALVFKRWMTKMRTTGRQGTIQGPVVTYGVIGLCCLVFLLSPVSGFNPVYGTGDTLLAAQSAYFARWGVVPDELTTAAAHALVTPLTALFVHANWLHLLGNMLFLYVFGALTEDRMGRVQFAVFYLVVGYLALLGYALAHPTSDQPLVGASGAISGVLGAFLYLFPKARVTSIFPFLLFLPLRFPAWIVLVFWFVLQWLAAQGAGDGPGVAYLAHLVGFSTGFLYAAARYRRTTRVKVPATATEGDSKP</sequence>
<dbReference type="Gene3D" id="1.20.1540.10">
    <property type="entry name" value="Rhomboid-like"/>
    <property type="match status" value="1"/>
</dbReference>
<keyword evidence="2" id="KW-1003">Cell membrane</keyword>
<evidence type="ECO:0000259" key="8">
    <source>
        <dbReference type="Pfam" id="PF01694"/>
    </source>
</evidence>
<keyword evidence="10" id="KW-1185">Reference proteome</keyword>
<feature type="domain" description="Peptidase S54 rhomboid" evidence="8">
    <location>
        <begin position="85"/>
        <end position="231"/>
    </location>
</feature>
<proteinExistence type="predicted"/>
<keyword evidence="4 7" id="KW-0812">Transmembrane</keyword>
<evidence type="ECO:0000256" key="6">
    <source>
        <dbReference type="ARBA" id="ARBA00023136"/>
    </source>
</evidence>
<evidence type="ECO:0000313" key="10">
    <source>
        <dbReference type="Proteomes" id="UP000664167"/>
    </source>
</evidence>
<dbReference type="Proteomes" id="UP000664167">
    <property type="component" value="Unassembled WGS sequence"/>
</dbReference>
<evidence type="ECO:0000313" key="9">
    <source>
        <dbReference type="EMBL" id="MBO0513681.1"/>
    </source>
</evidence>
<evidence type="ECO:0000256" key="4">
    <source>
        <dbReference type="ARBA" id="ARBA00022692"/>
    </source>
</evidence>
<comment type="caution">
    <text evidence="9">The sequence shown here is derived from an EMBL/GenBank/DDBJ whole genome shotgun (WGS) entry which is preliminary data.</text>
</comment>
<accession>A0A939F6W8</accession>
<feature type="transmembrane region" description="Helical" evidence="7">
    <location>
        <begin position="211"/>
        <end position="229"/>
    </location>
</feature>
<protein>
    <submittedName>
        <fullName evidence="9">Rhomboid family intramembrane serine protease</fullName>
    </submittedName>
</protein>
<evidence type="ECO:0000256" key="7">
    <source>
        <dbReference type="SAM" id="Phobius"/>
    </source>
</evidence>
<organism evidence="9 10">
    <name type="scientific">Streptomyces beijiangensis</name>
    <dbReference type="NCBI Taxonomy" id="163361"/>
    <lineage>
        <taxon>Bacteria</taxon>
        <taxon>Bacillati</taxon>
        <taxon>Actinomycetota</taxon>
        <taxon>Actinomycetes</taxon>
        <taxon>Kitasatosporales</taxon>
        <taxon>Streptomycetaceae</taxon>
        <taxon>Streptomyces</taxon>
    </lineage>
</organism>
<keyword evidence="6 7" id="KW-0472">Membrane</keyword>
<dbReference type="InterPro" id="IPR035952">
    <property type="entry name" value="Rhomboid-like_sf"/>
</dbReference>
<evidence type="ECO:0000256" key="3">
    <source>
        <dbReference type="ARBA" id="ARBA00022519"/>
    </source>
</evidence>
<evidence type="ECO:0000256" key="1">
    <source>
        <dbReference type="ARBA" id="ARBA00004141"/>
    </source>
</evidence>
<name>A0A939F6W8_9ACTN</name>
<dbReference type="GO" id="GO:0004252">
    <property type="term" value="F:serine-type endopeptidase activity"/>
    <property type="evidence" value="ECO:0007669"/>
    <property type="project" value="InterPro"/>
</dbReference>
<dbReference type="Pfam" id="PF01694">
    <property type="entry name" value="Rhomboid"/>
    <property type="match status" value="1"/>
</dbReference>
<keyword evidence="5 7" id="KW-1133">Transmembrane helix</keyword>
<dbReference type="GO" id="GO:0006508">
    <property type="term" value="P:proteolysis"/>
    <property type="evidence" value="ECO:0007669"/>
    <property type="project" value="UniProtKB-KW"/>
</dbReference>
<keyword evidence="9" id="KW-0645">Protease</keyword>
<dbReference type="EMBL" id="JAFLRJ010000159">
    <property type="protein sequence ID" value="MBO0513681.1"/>
    <property type="molecule type" value="Genomic_DNA"/>
</dbReference>
<keyword evidence="9" id="KW-0378">Hydrolase</keyword>
<dbReference type="InterPro" id="IPR022764">
    <property type="entry name" value="Peptidase_S54_rhomboid_dom"/>
</dbReference>
<feature type="transmembrane region" description="Helical" evidence="7">
    <location>
        <begin position="178"/>
        <end position="199"/>
    </location>
</feature>
<dbReference type="SUPFAM" id="SSF144091">
    <property type="entry name" value="Rhomboid-like"/>
    <property type="match status" value="1"/>
</dbReference>
<comment type="subcellular location">
    <subcellularLocation>
        <location evidence="1">Membrane</location>
        <topology evidence="1">Multi-pass membrane protein</topology>
    </subcellularLocation>
</comment>
<feature type="transmembrane region" description="Helical" evidence="7">
    <location>
        <begin position="21"/>
        <end position="41"/>
    </location>
</feature>
<gene>
    <name evidence="9" type="ORF">J0695_18000</name>
</gene>
<dbReference type="PANTHER" id="PTHR43066">
    <property type="entry name" value="RHOMBOID-RELATED PROTEIN"/>
    <property type="match status" value="1"/>
</dbReference>
<dbReference type="AlphaFoldDB" id="A0A939F6W8"/>
<feature type="transmembrane region" description="Helical" evidence="7">
    <location>
        <begin position="90"/>
        <end position="110"/>
    </location>
</feature>